<dbReference type="GeneID" id="66551606"/>
<feature type="domain" description="Ribosome maturation factor RimP N-terminal" evidence="2">
    <location>
        <begin position="23"/>
        <end position="76"/>
    </location>
</feature>
<dbReference type="RefSeq" id="WP_011962637.1">
    <property type="nucleotide sequence ID" value="NZ_BCNG01000048.1"/>
</dbReference>
<dbReference type="PANTHER" id="PTHR33867">
    <property type="entry name" value="RIBOSOME MATURATION FACTOR RIMP"/>
    <property type="match status" value="1"/>
</dbReference>
<organism evidence="3 4">
    <name type="scientific">Flavobacterium psychrophilum</name>
    <dbReference type="NCBI Taxonomy" id="96345"/>
    <lineage>
        <taxon>Bacteria</taxon>
        <taxon>Pseudomonadati</taxon>
        <taxon>Bacteroidota</taxon>
        <taxon>Flavobacteriia</taxon>
        <taxon>Flavobacteriales</taxon>
        <taxon>Flavobacteriaceae</taxon>
        <taxon>Flavobacterium</taxon>
    </lineage>
</organism>
<proteinExistence type="inferred from homology"/>
<dbReference type="KEGG" id="fpw:IA04_02250"/>
<dbReference type="KEGG" id="fpq:IB65_02230"/>
<reference evidence="3 4" key="1">
    <citation type="submission" date="2020-07" db="EMBL/GenBank/DDBJ databases">
        <title>Genomic characterization of Flavobacterium psychrophilum strains.</title>
        <authorList>
            <person name="Castillo D."/>
            <person name="Jorgensen J."/>
            <person name="Middelboe M."/>
        </authorList>
    </citation>
    <scope>NUCLEOTIDE SEQUENCE [LARGE SCALE GENOMIC DNA]</scope>
    <source>
        <strain evidence="3 4">FPS-R7</strain>
    </source>
</reference>
<evidence type="ECO:0000313" key="4">
    <source>
        <dbReference type="Proteomes" id="UP000596329"/>
    </source>
</evidence>
<keyword evidence="1" id="KW-0963">Cytoplasm</keyword>
<dbReference type="InterPro" id="IPR003728">
    <property type="entry name" value="Ribosome_maturation_RimP"/>
</dbReference>
<evidence type="ECO:0000256" key="1">
    <source>
        <dbReference type="HAMAP-Rule" id="MF_01077"/>
    </source>
</evidence>
<dbReference type="GO" id="GO:0042274">
    <property type="term" value="P:ribosomal small subunit biogenesis"/>
    <property type="evidence" value="ECO:0007669"/>
    <property type="project" value="UniProtKB-UniRule"/>
</dbReference>
<dbReference type="KEGG" id="fpk:IA06_02290"/>
<dbReference type="Pfam" id="PF02576">
    <property type="entry name" value="RimP_N"/>
    <property type="match status" value="1"/>
</dbReference>
<dbReference type="EMBL" id="CP059075">
    <property type="protein sequence ID" value="QRE05370.1"/>
    <property type="molecule type" value="Genomic_DNA"/>
</dbReference>
<dbReference type="AlphaFoldDB" id="A0A7U2U540"/>
<dbReference type="PANTHER" id="PTHR33867:SF1">
    <property type="entry name" value="RIBOSOME MATURATION FACTOR RIMP"/>
    <property type="match status" value="1"/>
</dbReference>
<keyword evidence="1" id="KW-0690">Ribosome biogenesis</keyword>
<dbReference type="InterPro" id="IPR035956">
    <property type="entry name" value="RimP_N_sf"/>
</dbReference>
<dbReference type="SMR" id="A0A7U2U540"/>
<protein>
    <recommendedName>
        <fullName evidence="1">Ribosome maturation factor RimP</fullName>
    </recommendedName>
</protein>
<dbReference type="Proteomes" id="UP000596329">
    <property type="component" value="Chromosome"/>
</dbReference>
<evidence type="ECO:0000313" key="3">
    <source>
        <dbReference type="EMBL" id="QRE05370.1"/>
    </source>
</evidence>
<gene>
    <name evidence="1 3" type="primary">rimP</name>
    <name evidence="3" type="ORF">H0H26_03640</name>
</gene>
<evidence type="ECO:0000259" key="2">
    <source>
        <dbReference type="Pfam" id="PF02576"/>
    </source>
</evidence>
<comment type="similarity">
    <text evidence="1">Belongs to the RimP family.</text>
</comment>
<comment type="subcellular location">
    <subcellularLocation>
        <location evidence="1">Cytoplasm</location>
    </subcellularLocation>
</comment>
<dbReference type="GO" id="GO:0005737">
    <property type="term" value="C:cytoplasm"/>
    <property type="evidence" value="ECO:0007669"/>
    <property type="project" value="UniProtKB-SubCell"/>
</dbReference>
<dbReference type="SUPFAM" id="SSF75420">
    <property type="entry name" value="YhbC-like, N-terminal domain"/>
    <property type="match status" value="1"/>
</dbReference>
<dbReference type="InterPro" id="IPR028989">
    <property type="entry name" value="RimP_N"/>
</dbReference>
<comment type="function">
    <text evidence="1">Required for maturation of 30S ribosomal subunits.</text>
</comment>
<name>A0A7U2U540_FLAPS</name>
<sequence length="154" mass="17267">MAFKEKVKELLEQGLAEYPNLFLIDLNINDSNKIIITLDGDNGVQLQDCINISRSIDNNLDREEVDFALEVASAGVSLPLKLVRQYKKNIGRTLKIKTATQTIEALLLEVSDQDITVEWSSREPKKIGKGKETVVHNEKIAYAAIQEAIVIIIF</sequence>
<dbReference type="NCBIfam" id="NF002531">
    <property type="entry name" value="PRK02001.1"/>
    <property type="match status" value="1"/>
</dbReference>
<dbReference type="Gene3D" id="3.30.300.70">
    <property type="entry name" value="RimP-like superfamily, N-terminal"/>
    <property type="match status" value="1"/>
</dbReference>
<dbReference type="KEGG" id="fpv:IA03_02310"/>
<dbReference type="HAMAP" id="MF_01077">
    <property type="entry name" value="RimP"/>
    <property type="match status" value="1"/>
</dbReference>
<accession>A0A7U2U540</accession>
<dbReference type="OMA" id="WKAREPK"/>